<name>A0A1Y1ZG21_9PLEO</name>
<comment type="caution">
    <text evidence="1">The sequence shown here is derived from an EMBL/GenBank/DDBJ whole genome shotgun (WGS) entry which is preliminary data.</text>
</comment>
<dbReference type="STRING" id="1231657.A0A1Y1ZG21"/>
<evidence type="ECO:0000313" key="1">
    <source>
        <dbReference type="EMBL" id="ORY09196.1"/>
    </source>
</evidence>
<proteinExistence type="predicted"/>
<dbReference type="AlphaFoldDB" id="A0A1Y1ZG21"/>
<reference evidence="1 2" key="1">
    <citation type="submission" date="2016-07" db="EMBL/GenBank/DDBJ databases">
        <title>Pervasive Adenine N6-methylation of Active Genes in Fungi.</title>
        <authorList>
            <consortium name="DOE Joint Genome Institute"/>
            <person name="Mondo S.J."/>
            <person name="Dannebaum R.O."/>
            <person name="Kuo R.C."/>
            <person name="Labutti K."/>
            <person name="Haridas S."/>
            <person name="Kuo A."/>
            <person name="Salamov A."/>
            <person name="Ahrendt S.R."/>
            <person name="Lipzen A."/>
            <person name="Sullivan W."/>
            <person name="Andreopoulos W.B."/>
            <person name="Clum A."/>
            <person name="Lindquist E."/>
            <person name="Daum C."/>
            <person name="Ramamoorthy G.K."/>
            <person name="Gryganskyi A."/>
            <person name="Culley D."/>
            <person name="Magnuson J.K."/>
            <person name="James T.Y."/>
            <person name="O'Malley M.A."/>
            <person name="Stajich J.E."/>
            <person name="Spatafora J.W."/>
            <person name="Visel A."/>
            <person name="Grigoriev I.V."/>
        </authorList>
    </citation>
    <scope>NUCLEOTIDE SEQUENCE [LARGE SCALE GENOMIC DNA]</scope>
    <source>
        <strain evidence="1 2">CBS 115471</strain>
    </source>
</reference>
<gene>
    <name evidence="1" type="ORF">BCR34DRAFT_589446</name>
</gene>
<evidence type="ECO:0000313" key="2">
    <source>
        <dbReference type="Proteomes" id="UP000193144"/>
    </source>
</evidence>
<sequence length="213" mass="23803">MHLSATFRNFWLYHLQSPDAATDGDCHIRNDYDFSKAQLPRWMVNLWNLNRDGNTPKEIDELAWGEPFASWYPFLGRPKSFFARVTDPGGGQTKKLDNLMPTIDTRVIVDLQAAAGWTNKYHGQVCESVADADGGDAITDFDFTVAVIGHEHEFPVDKVVKTSLSTIHDATSANWAHNSLKTMSKGIIKRDHSVNLPAAIYNALNAIAESKRN</sequence>
<dbReference type="Proteomes" id="UP000193144">
    <property type="component" value="Unassembled WGS sequence"/>
</dbReference>
<protein>
    <submittedName>
        <fullName evidence="1">Uncharacterized protein</fullName>
    </submittedName>
</protein>
<dbReference type="EMBL" id="MCFA01000089">
    <property type="protein sequence ID" value="ORY09196.1"/>
    <property type="molecule type" value="Genomic_DNA"/>
</dbReference>
<organism evidence="1 2">
    <name type="scientific">Clohesyomyces aquaticus</name>
    <dbReference type="NCBI Taxonomy" id="1231657"/>
    <lineage>
        <taxon>Eukaryota</taxon>
        <taxon>Fungi</taxon>
        <taxon>Dikarya</taxon>
        <taxon>Ascomycota</taxon>
        <taxon>Pezizomycotina</taxon>
        <taxon>Dothideomycetes</taxon>
        <taxon>Pleosporomycetidae</taxon>
        <taxon>Pleosporales</taxon>
        <taxon>Lindgomycetaceae</taxon>
        <taxon>Clohesyomyces</taxon>
    </lineage>
</organism>
<accession>A0A1Y1ZG21</accession>
<keyword evidence="2" id="KW-1185">Reference proteome</keyword>